<accession>A0A7Y8BP51</accession>
<comment type="caution">
    <text evidence="4">The sequence shown here is derived from an EMBL/GenBank/DDBJ whole genome shotgun (WGS) entry which is preliminary data.</text>
</comment>
<evidence type="ECO:0000313" key="4">
    <source>
        <dbReference type="EMBL" id="NWB51191.1"/>
    </source>
</evidence>
<proteinExistence type="predicted"/>
<keyword evidence="2" id="KW-1133">Transmembrane helix</keyword>
<dbReference type="Gene3D" id="3.90.550.10">
    <property type="entry name" value="Spore Coat Polysaccharide Biosynthesis Protein SpsA, Chain A"/>
    <property type="match status" value="1"/>
</dbReference>
<evidence type="ECO:0000256" key="1">
    <source>
        <dbReference type="ARBA" id="ARBA00022519"/>
    </source>
</evidence>
<dbReference type="PANTHER" id="PTHR43179:SF7">
    <property type="entry name" value="RHAMNOSYLTRANSFERASE WBBL"/>
    <property type="match status" value="1"/>
</dbReference>
<dbReference type="GO" id="GO:0016740">
    <property type="term" value="F:transferase activity"/>
    <property type="evidence" value="ECO:0007669"/>
    <property type="project" value="UniProtKB-KW"/>
</dbReference>
<evidence type="ECO:0000259" key="3">
    <source>
        <dbReference type="Pfam" id="PF00535"/>
    </source>
</evidence>
<sequence length="331" mass="36593">MDHGLEAVLNSISTCSEQASCEDHSSDSSLLSLEGTCDVVIVNYNAGGFLSESVLSSWASGASRVIVVDNASRDDSLDTLMSLQGGELRIVRNSSNLGFSAACNIGAHHTSAPYVLFLNPDCVLAADALGGMIQALVSYPRSGMVGGFLCNPDGTEQPGGRRVFPTPKRAFLRAFGLSRLSKFLPASFSDFLLHEQPLPREPMVVEAISGACMLVRREAIESVGLWDEGYFLHCEDLDWCMRFRQAGWDVLYVPGAKVSHQFGVCSRSRPYFVEWHKHRGMLRFYQKFFRHQYPGVLWVSVVIGVWLRFSLVVARHLVMDVVAFFKQKKGA</sequence>
<reference evidence="4 5" key="1">
    <citation type="submission" date="2020-04" db="EMBL/GenBank/DDBJ databases">
        <title>Molecular characterization of pseudomonads from Agaricus bisporus reveal novel blotch 2 pathogens in Western Europe.</title>
        <authorList>
            <person name="Taparia T."/>
            <person name="Krijger M."/>
            <person name="Haynes E."/>
            <person name="Elpinstone J.G."/>
            <person name="Noble R."/>
            <person name="Van Der Wolf J."/>
        </authorList>
    </citation>
    <scope>NUCLEOTIDE SEQUENCE [LARGE SCALE GENOMIC DNA]</scope>
    <source>
        <strain evidence="4 5">F1001</strain>
    </source>
</reference>
<dbReference type="CDD" id="cd04186">
    <property type="entry name" value="GT_2_like_c"/>
    <property type="match status" value="1"/>
</dbReference>
<dbReference type="AlphaFoldDB" id="A0A7Y8BP51"/>
<protein>
    <submittedName>
        <fullName evidence="4">Glycosyltransferase family 2 protein</fullName>
    </submittedName>
</protein>
<dbReference type="InterPro" id="IPR029044">
    <property type="entry name" value="Nucleotide-diphossugar_trans"/>
</dbReference>
<name>A0A7Y8BP51_9PSED</name>
<dbReference type="Pfam" id="PF00535">
    <property type="entry name" value="Glycos_transf_2"/>
    <property type="match status" value="1"/>
</dbReference>
<evidence type="ECO:0000313" key="5">
    <source>
        <dbReference type="Proteomes" id="UP000582981"/>
    </source>
</evidence>
<keyword evidence="4" id="KW-0808">Transferase</keyword>
<keyword evidence="2" id="KW-0472">Membrane</keyword>
<evidence type="ECO:0000256" key="2">
    <source>
        <dbReference type="SAM" id="Phobius"/>
    </source>
</evidence>
<feature type="transmembrane region" description="Helical" evidence="2">
    <location>
        <begin position="296"/>
        <end position="318"/>
    </location>
</feature>
<dbReference type="Proteomes" id="UP000582981">
    <property type="component" value="Unassembled WGS sequence"/>
</dbReference>
<dbReference type="SUPFAM" id="SSF53448">
    <property type="entry name" value="Nucleotide-diphospho-sugar transferases"/>
    <property type="match status" value="1"/>
</dbReference>
<gene>
    <name evidence="4" type="ORF">HX829_32440</name>
</gene>
<keyword evidence="1" id="KW-1003">Cell membrane</keyword>
<keyword evidence="2" id="KW-0812">Transmembrane</keyword>
<organism evidence="4 5">
    <name type="scientific">Pseudomonas gingeri</name>
    <dbReference type="NCBI Taxonomy" id="117681"/>
    <lineage>
        <taxon>Bacteria</taxon>
        <taxon>Pseudomonadati</taxon>
        <taxon>Pseudomonadota</taxon>
        <taxon>Gammaproteobacteria</taxon>
        <taxon>Pseudomonadales</taxon>
        <taxon>Pseudomonadaceae</taxon>
        <taxon>Pseudomonas</taxon>
    </lineage>
</organism>
<keyword evidence="1" id="KW-0997">Cell inner membrane</keyword>
<dbReference type="PANTHER" id="PTHR43179">
    <property type="entry name" value="RHAMNOSYLTRANSFERASE WBBL"/>
    <property type="match status" value="1"/>
</dbReference>
<dbReference type="EMBL" id="JACAPU010000056">
    <property type="protein sequence ID" value="NWB51191.1"/>
    <property type="molecule type" value="Genomic_DNA"/>
</dbReference>
<dbReference type="InterPro" id="IPR001173">
    <property type="entry name" value="Glyco_trans_2-like"/>
</dbReference>
<feature type="domain" description="Glycosyltransferase 2-like" evidence="3">
    <location>
        <begin position="39"/>
        <end position="221"/>
    </location>
</feature>